<organism evidence="1 2">
    <name type="scientific">Necator americanus</name>
    <name type="common">Human hookworm</name>
    <dbReference type="NCBI Taxonomy" id="51031"/>
    <lineage>
        <taxon>Eukaryota</taxon>
        <taxon>Metazoa</taxon>
        <taxon>Ecdysozoa</taxon>
        <taxon>Nematoda</taxon>
        <taxon>Chromadorea</taxon>
        <taxon>Rhabditida</taxon>
        <taxon>Rhabditina</taxon>
        <taxon>Rhabditomorpha</taxon>
        <taxon>Strongyloidea</taxon>
        <taxon>Ancylostomatidae</taxon>
        <taxon>Bunostominae</taxon>
        <taxon>Necator</taxon>
    </lineage>
</organism>
<keyword evidence="2" id="KW-1185">Reference proteome</keyword>
<proteinExistence type="predicted"/>
<dbReference type="EMBL" id="KI658555">
    <property type="protein sequence ID" value="ETN82133.1"/>
    <property type="molecule type" value="Genomic_DNA"/>
</dbReference>
<reference evidence="2" key="1">
    <citation type="journal article" date="2014" name="Nat. Genet.">
        <title>Genome of the human hookworm Necator americanus.</title>
        <authorList>
            <person name="Tang Y.T."/>
            <person name="Gao X."/>
            <person name="Rosa B.A."/>
            <person name="Abubucker S."/>
            <person name="Hallsworth-Pepin K."/>
            <person name="Martin J."/>
            <person name="Tyagi R."/>
            <person name="Heizer E."/>
            <person name="Zhang X."/>
            <person name="Bhonagiri-Palsikar V."/>
            <person name="Minx P."/>
            <person name="Warren W.C."/>
            <person name="Wang Q."/>
            <person name="Zhan B."/>
            <person name="Hotez P.J."/>
            <person name="Sternberg P.W."/>
            <person name="Dougall A."/>
            <person name="Gaze S.T."/>
            <person name="Mulvenna J."/>
            <person name="Sotillo J."/>
            <person name="Ranganathan S."/>
            <person name="Rabelo E.M."/>
            <person name="Wilson R.K."/>
            <person name="Felgner P.L."/>
            <person name="Bethony J."/>
            <person name="Hawdon J.M."/>
            <person name="Gasser R.B."/>
            <person name="Loukas A."/>
            <person name="Mitreva M."/>
        </authorList>
    </citation>
    <scope>NUCLEOTIDE SEQUENCE [LARGE SCALE GENOMIC DNA]</scope>
</reference>
<name>W2TK08_NECAM</name>
<accession>W2TK08</accession>
<sequence>MQIICLRRLQIASQSLESTLLAGPTCGYKNKDDESGCWNFVTSWEVRGEEHLVLDLYIGFLNQTNI</sequence>
<gene>
    <name evidence="1" type="ORF">NECAME_08124</name>
</gene>
<dbReference type="KEGG" id="nai:NECAME_08124"/>
<dbReference type="AlphaFoldDB" id="W2TK08"/>
<dbReference type="Proteomes" id="UP000053676">
    <property type="component" value="Unassembled WGS sequence"/>
</dbReference>
<evidence type="ECO:0000313" key="1">
    <source>
        <dbReference type="EMBL" id="ETN82133.1"/>
    </source>
</evidence>
<evidence type="ECO:0000313" key="2">
    <source>
        <dbReference type="Proteomes" id="UP000053676"/>
    </source>
</evidence>
<protein>
    <submittedName>
        <fullName evidence="1">Uncharacterized protein</fullName>
    </submittedName>
</protein>